<dbReference type="STRING" id="999630.TUZN_2031"/>
<dbReference type="GO" id="GO:0005840">
    <property type="term" value="C:ribosome"/>
    <property type="evidence" value="ECO:0007669"/>
    <property type="project" value="UniProtKB-KW"/>
</dbReference>
<reference evidence="1 2" key="1">
    <citation type="journal article" date="2011" name="J. Bacteriol.">
        <title>Complete genome sequence of the thermoacidophilic crenarchaeon Thermoproteus uzoniensis 768-20.</title>
        <authorList>
            <person name="Mardanov A.V."/>
            <person name="Gumerov V.M."/>
            <person name="Beletsky A.V."/>
            <person name="Prokofeva M.I."/>
            <person name="Bonch-Osmolovskaya E.A."/>
            <person name="Ravin N.V."/>
            <person name="Skryabin K.G."/>
        </authorList>
    </citation>
    <scope>NUCLEOTIDE SEQUENCE [LARGE SCALE GENOMIC DNA]</scope>
    <source>
        <strain evidence="1 2">768-20</strain>
    </source>
</reference>
<dbReference type="Gene3D" id="3.30.720.90">
    <property type="match status" value="1"/>
</dbReference>
<evidence type="ECO:0000313" key="1">
    <source>
        <dbReference type="EMBL" id="AEA13489.1"/>
    </source>
</evidence>
<reference key="2">
    <citation type="submission" date="2011-03" db="EMBL/GenBank/DDBJ databases">
        <title>Complete genome sequence of the thermoacidophilic crenarchaeon Thermoproteus uzoniensis 768-20.</title>
        <authorList>
            <person name="Mardanov A.V."/>
            <person name="Gumerov V.M."/>
            <person name="Beletsky A.V."/>
            <person name="Prokofeva M.I."/>
            <person name="Bonch-Osmolovskaya E.A."/>
            <person name="Ravin N.V."/>
            <person name="Skryabin K.G."/>
        </authorList>
    </citation>
    <scope>NUCLEOTIDE SEQUENCE</scope>
    <source>
        <strain>768-20</strain>
    </source>
</reference>
<dbReference type="RefSeq" id="WP_013680824.1">
    <property type="nucleotide sequence ID" value="NC_015315.1"/>
</dbReference>
<dbReference type="AlphaFoldDB" id="F2L4Y5"/>
<evidence type="ECO:0000313" key="2">
    <source>
        <dbReference type="Proteomes" id="UP000008138"/>
    </source>
</evidence>
<keyword evidence="1" id="KW-0687">Ribonucleoprotein</keyword>
<dbReference type="Proteomes" id="UP000008138">
    <property type="component" value="Chromosome"/>
</dbReference>
<dbReference type="HOGENOM" id="CLU_2802419_0_0_2"/>
<protein>
    <submittedName>
        <fullName evidence="1">Ribosomal protein L38</fullName>
    </submittedName>
</protein>
<dbReference type="KEGG" id="tuz:TUZN_2031"/>
<dbReference type="GeneID" id="10361542"/>
<dbReference type="eggNOG" id="arCOG04057">
    <property type="taxonomic scope" value="Archaea"/>
</dbReference>
<dbReference type="OrthoDB" id="24419at2157"/>
<keyword evidence="2" id="KW-1185">Reference proteome</keyword>
<gene>
    <name evidence="1" type="ordered locus">TUZN_2031</name>
</gene>
<keyword evidence="1" id="KW-0689">Ribosomal protein</keyword>
<accession>F2L4Y5</accession>
<name>F2L4Y5_THEU7</name>
<dbReference type="EMBL" id="CP002590">
    <property type="protein sequence ID" value="AEA13489.1"/>
    <property type="molecule type" value="Genomic_DNA"/>
</dbReference>
<organism evidence="1 2">
    <name type="scientific">Thermoproteus uzoniensis (strain 768-20)</name>
    <dbReference type="NCBI Taxonomy" id="999630"/>
    <lineage>
        <taxon>Archaea</taxon>
        <taxon>Thermoproteota</taxon>
        <taxon>Thermoprotei</taxon>
        <taxon>Thermoproteales</taxon>
        <taxon>Thermoproteaceae</taxon>
        <taxon>Thermoproteus</taxon>
    </lineage>
</organism>
<proteinExistence type="predicted"/>
<sequence length="69" mass="8082">MPKEVFLVEVWRKYAEEAQEIRVKRFPEEGVVKLKARLSGYLYTIKLPVEKADAILGELKEKGKKIVEY</sequence>
<dbReference type="InterPro" id="IPR038464">
    <property type="entry name" value="Ribosomal_eL38_sf"/>
</dbReference>